<feature type="transmembrane region" description="Helical" evidence="1">
    <location>
        <begin position="76"/>
        <end position="95"/>
    </location>
</feature>
<dbReference type="InterPro" id="IPR036259">
    <property type="entry name" value="MFS_trans_sf"/>
</dbReference>
<keyword evidence="1" id="KW-0472">Membrane</keyword>
<dbReference type="SUPFAM" id="SSF103473">
    <property type="entry name" value="MFS general substrate transporter"/>
    <property type="match status" value="1"/>
</dbReference>
<evidence type="ECO:0000313" key="2">
    <source>
        <dbReference type="EMBL" id="KKS92392.1"/>
    </source>
</evidence>
<sequence length="394" mass="43936">METIVNKDNLERNIGLYSWFKVLTKRVFLPLITIQLVNIGKVSVGDLAIIASVSVIVQIVLQLPTGYIADKWGNRIAILIGSFLMMLSPLFYIFMPNFLGGLFAAVFNFGGYTFLSGAVEAFIHDTLIALNKEGDYSKVMGKAQSYGLIGNIVLISVVPATYAINHNLPFFLGFIAQLIMFAIALKFTFPIEKFEKHTVNPIEAIKTIVTVQTVALFIFAGLMAGVMDQAPQYRELLFQDIGIKVEYFGFLLAIGSVFGAIMGWYIHLFDKISQNKFYLIDMLFISGCLCLIGLSRNQIVVVLGFALFAAYSRVRLIIVQAKLLSNLQHVYKATLLSALSIFTSLGDIVAVTILASNIHIYQYTKGYLLFGLEVLFVGLVMWIIMWRISKLPVR</sequence>
<feature type="transmembrane region" description="Helical" evidence="1">
    <location>
        <begin position="277"/>
        <end position="294"/>
    </location>
</feature>
<organism evidence="2 3">
    <name type="scientific">Candidatus Collierbacteria bacterium GW2011_GWC2_43_12</name>
    <dbReference type="NCBI Taxonomy" id="1618390"/>
    <lineage>
        <taxon>Bacteria</taxon>
        <taxon>Candidatus Collieribacteriota</taxon>
    </lineage>
</organism>
<dbReference type="PANTHER" id="PTHR23530:SF1">
    <property type="entry name" value="PERMEASE, MAJOR FACILITATOR SUPERFAMILY-RELATED"/>
    <property type="match status" value="1"/>
</dbReference>
<proteinExistence type="predicted"/>
<keyword evidence="1" id="KW-1133">Transmembrane helix</keyword>
<accession>A0A0G1D3W8</accession>
<dbReference type="PANTHER" id="PTHR23530">
    <property type="entry name" value="TRANSPORT PROTEIN-RELATED"/>
    <property type="match status" value="1"/>
</dbReference>
<feature type="transmembrane region" description="Helical" evidence="1">
    <location>
        <begin position="247"/>
        <end position="265"/>
    </location>
</feature>
<feature type="transmembrane region" description="Helical" evidence="1">
    <location>
        <begin position="209"/>
        <end position="227"/>
    </location>
</feature>
<dbReference type="InterPro" id="IPR053160">
    <property type="entry name" value="MFS_DHA3_Transporter"/>
</dbReference>
<dbReference type="AlphaFoldDB" id="A0A0G1D3W8"/>
<protein>
    <submittedName>
        <fullName evidence="2">Arabinose efflux permease family protein</fullName>
    </submittedName>
</protein>
<evidence type="ECO:0000313" key="3">
    <source>
        <dbReference type="Proteomes" id="UP000033980"/>
    </source>
</evidence>
<feature type="transmembrane region" description="Helical" evidence="1">
    <location>
        <begin position="47"/>
        <end position="69"/>
    </location>
</feature>
<feature type="transmembrane region" description="Helical" evidence="1">
    <location>
        <begin position="101"/>
        <end position="123"/>
    </location>
</feature>
<dbReference type="Gene3D" id="1.20.1250.20">
    <property type="entry name" value="MFS general substrate transporter like domains"/>
    <property type="match status" value="1"/>
</dbReference>
<feature type="transmembrane region" description="Helical" evidence="1">
    <location>
        <begin position="170"/>
        <end position="189"/>
    </location>
</feature>
<dbReference type="Pfam" id="PF07690">
    <property type="entry name" value="MFS_1"/>
    <property type="match status" value="1"/>
</dbReference>
<dbReference type="EMBL" id="LCFK01000046">
    <property type="protein sequence ID" value="KKS92392.1"/>
    <property type="molecule type" value="Genomic_DNA"/>
</dbReference>
<reference evidence="2 3" key="1">
    <citation type="journal article" date="2015" name="Nature">
        <title>rRNA introns, odd ribosomes, and small enigmatic genomes across a large radiation of phyla.</title>
        <authorList>
            <person name="Brown C.T."/>
            <person name="Hug L.A."/>
            <person name="Thomas B.C."/>
            <person name="Sharon I."/>
            <person name="Castelle C.J."/>
            <person name="Singh A."/>
            <person name="Wilkins M.J."/>
            <person name="Williams K.H."/>
            <person name="Banfield J.F."/>
        </authorList>
    </citation>
    <scope>NUCLEOTIDE SEQUENCE [LARGE SCALE GENOMIC DNA]</scope>
</reference>
<dbReference type="InterPro" id="IPR011701">
    <property type="entry name" value="MFS"/>
</dbReference>
<dbReference type="Proteomes" id="UP000033980">
    <property type="component" value="Unassembled WGS sequence"/>
</dbReference>
<dbReference type="GO" id="GO:0022857">
    <property type="term" value="F:transmembrane transporter activity"/>
    <property type="evidence" value="ECO:0007669"/>
    <property type="project" value="InterPro"/>
</dbReference>
<feature type="transmembrane region" description="Helical" evidence="1">
    <location>
        <begin position="330"/>
        <end position="355"/>
    </location>
</feature>
<comment type="caution">
    <text evidence="2">The sequence shown here is derived from an EMBL/GenBank/DDBJ whole genome shotgun (WGS) entry which is preliminary data.</text>
</comment>
<feature type="transmembrane region" description="Helical" evidence="1">
    <location>
        <begin position="367"/>
        <end position="388"/>
    </location>
</feature>
<feature type="transmembrane region" description="Helical" evidence="1">
    <location>
        <begin position="300"/>
        <end position="318"/>
    </location>
</feature>
<keyword evidence="1" id="KW-0812">Transmembrane</keyword>
<feature type="transmembrane region" description="Helical" evidence="1">
    <location>
        <begin position="143"/>
        <end position="164"/>
    </location>
</feature>
<name>A0A0G1D3W8_9BACT</name>
<evidence type="ECO:0000256" key="1">
    <source>
        <dbReference type="SAM" id="Phobius"/>
    </source>
</evidence>
<gene>
    <name evidence="2" type="ORF">UV68_C0046G0006</name>
</gene>